<name>A0ABW3UY69_9HYPH</name>
<protein>
    <submittedName>
        <fullName evidence="2">ArdC family protein</fullName>
    </submittedName>
</protein>
<evidence type="ECO:0000313" key="3">
    <source>
        <dbReference type="Proteomes" id="UP001597263"/>
    </source>
</evidence>
<gene>
    <name evidence="2" type="ORF">ACFQ35_01430</name>
</gene>
<accession>A0ABW3UY69</accession>
<evidence type="ECO:0000259" key="1">
    <source>
        <dbReference type="Pfam" id="PF08401"/>
    </source>
</evidence>
<feature type="domain" description="N-terminal" evidence="1">
    <location>
        <begin position="9"/>
        <end position="115"/>
    </location>
</feature>
<reference evidence="3" key="1">
    <citation type="journal article" date="2019" name="Int. J. Syst. Evol. Microbiol.">
        <title>The Global Catalogue of Microorganisms (GCM) 10K type strain sequencing project: providing services to taxonomists for standard genome sequencing and annotation.</title>
        <authorList>
            <consortium name="The Broad Institute Genomics Platform"/>
            <consortium name="The Broad Institute Genome Sequencing Center for Infectious Disease"/>
            <person name="Wu L."/>
            <person name="Ma J."/>
        </authorList>
    </citation>
    <scope>NUCLEOTIDE SEQUENCE [LARGE SCALE GENOMIC DNA]</scope>
    <source>
        <strain evidence="3">CCUG 49584</strain>
    </source>
</reference>
<dbReference type="EMBL" id="JBHTMA010000004">
    <property type="protein sequence ID" value="MFD1225852.1"/>
    <property type="molecule type" value="Genomic_DNA"/>
</dbReference>
<dbReference type="Pfam" id="PF08401">
    <property type="entry name" value="ArdcN"/>
    <property type="match status" value="1"/>
</dbReference>
<proteinExistence type="predicted"/>
<comment type="caution">
    <text evidence="2">The sequence shown here is derived from an EMBL/GenBank/DDBJ whole genome shotgun (WGS) entry which is preliminary data.</text>
</comment>
<organism evidence="2 3">
    <name type="scientific">Pseudochrobactrum kiredjianiae</name>
    <dbReference type="NCBI Taxonomy" id="386305"/>
    <lineage>
        <taxon>Bacteria</taxon>
        <taxon>Pseudomonadati</taxon>
        <taxon>Pseudomonadota</taxon>
        <taxon>Alphaproteobacteria</taxon>
        <taxon>Hyphomicrobiales</taxon>
        <taxon>Brucellaceae</taxon>
        <taxon>Pseudochrobactrum</taxon>
    </lineage>
</organism>
<evidence type="ECO:0000313" key="2">
    <source>
        <dbReference type="EMBL" id="MFD1225852.1"/>
    </source>
</evidence>
<dbReference type="Proteomes" id="UP001597263">
    <property type="component" value="Unassembled WGS sequence"/>
</dbReference>
<dbReference type="InterPro" id="IPR013610">
    <property type="entry name" value="ArdC_N"/>
</dbReference>
<keyword evidence="3" id="KW-1185">Reference proteome</keyword>
<sequence>MTKTIISHKDIYQDVTNAIIAQLETGVASWVKPWIGGASMSLPKRATGEYYKDINILLLWTAAHEFDFSSPYWMTFKQAKALGAQVRKGSKSTTIVYANVFTREKQDAEGKDVERTSHF</sequence>
<dbReference type="RefSeq" id="WP_289388277.1">
    <property type="nucleotide sequence ID" value="NZ_JAUCBM010000010.1"/>
</dbReference>